<dbReference type="AlphaFoldDB" id="A0AAN1B3A3"/>
<proteinExistence type="predicted"/>
<evidence type="ECO:0000256" key="5">
    <source>
        <dbReference type="ARBA" id="ARBA00023136"/>
    </source>
</evidence>
<keyword evidence="6" id="KW-0564">Palmitate</keyword>
<evidence type="ECO:0000256" key="3">
    <source>
        <dbReference type="ARBA" id="ARBA00022729"/>
    </source>
</evidence>
<evidence type="ECO:0000256" key="7">
    <source>
        <dbReference type="ARBA" id="ARBA00023288"/>
    </source>
</evidence>
<dbReference type="Gene3D" id="3.40.190.10">
    <property type="entry name" value="Periplasmic binding protein-like II"/>
    <property type="match status" value="4"/>
</dbReference>
<evidence type="ECO:0000256" key="2">
    <source>
        <dbReference type="ARBA" id="ARBA00022475"/>
    </source>
</evidence>
<keyword evidence="4" id="KW-0677">Repeat</keyword>
<dbReference type="PANTHER" id="PTHR43649:SF12">
    <property type="entry name" value="DIACETYLCHITOBIOSE BINDING PROTEIN DASA"/>
    <property type="match status" value="1"/>
</dbReference>
<dbReference type="EMBL" id="CP107525">
    <property type="protein sequence ID" value="UZW64587.1"/>
    <property type="molecule type" value="Genomic_DNA"/>
</dbReference>
<reference evidence="9" key="1">
    <citation type="submission" date="2022-10" db="EMBL/GenBank/DDBJ databases">
        <authorList>
            <person name="Wei X."/>
        </authorList>
    </citation>
    <scope>NUCLEOTIDE SEQUENCE</scope>
    <source>
        <strain evidence="9">SD2</strain>
    </source>
</reference>
<gene>
    <name evidence="9" type="ORF">OIE46_00645</name>
</gene>
<evidence type="ECO:0000313" key="10">
    <source>
        <dbReference type="Proteomes" id="UP001164481"/>
    </source>
</evidence>
<evidence type="ECO:0000313" key="9">
    <source>
        <dbReference type="EMBL" id="UZW64587.1"/>
    </source>
</evidence>
<feature type="signal peptide" evidence="8">
    <location>
        <begin position="1"/>
        <end position="23"/>
    </location>
</feature>
<evidence type="ECO:0000256" key="6">
    <source>
        <dbReference type="ARBA" id="ARBA00023139"/>
    </source>
</evidence>
<dbReference type="Proteomes" id="UP001164481">
    <property type="component" value="Chromosome"/>
</dbReference>
<feature type="chain" id="PRO_5043027266" evidence="8">
    <location>
        <begin position="24"/>
        <end position="517"/>
    </location>
</feature>
<dbReference type="NCBIfam" id="NF033817">
    <property type="entry name" value="Mplas_variab_LP"/>
    <property type="match status" value="1"/>
</dbReference>
<evidence type="ECO:0000256" key="4">
    <source>
        <dbReference type="ARBA" id="ARBA00022737"/>
    </source>
</evidence>
<keyword evidence="3 8" id="KW-0732">Signal</keyword>
<keyword evidence="7 9" id="KW-0449">Lipoprotein</keyword>
<accession>A0AAN1B3A3</accession>
<dbReference type="InterPro" id="IPR049890">
    <property type="entry name" value="VlpA-F-like_signal"/>
</dbReference>
<reference evidence="9" key="2">
    <citation type="submission" date="2022-11" db="EMBL/GenBank/DDBJ databases">
        <title>complete genomes of mycoplasma synoviae ZX313 strain and SD2 strain.</title>
        <authorList>
            <person name="Zhong Q."/>
        </authorList>
    </citation>
    <scope>NUCLEOTIDE SEQUENCE</scope>
    <source>
        <strain evidence="9">SD2</strain>
    </source>
</reference>
<dbReference type="GO" id="GO:0005886">
    <property type="term" value="C:plasma membrane"/>
    <property type="evidence" value="ECO:0007669"/>
    <property type="project" value="UniProtKB-SubCell"/>
</dbReference>
<organism evidence="9 10">
    <name type="scientific">Mycoplasmopsis synoviae</name>
    <name type="common">Mycoplasma synoviae</name>
    <dbReference type="NCBI Taxonomy" id="2109"/>
    <lineage>
        <taxon>Bacteria</taxon>
        <taxon>Bacillati</taxon>
        <taxon>Mycoplasmatota</taxon>
        <taxon>Mycoplasmoidales</taxon>
        <taxon>Metamycoplasmataceae</taxon>
        <taxon>Mycoplasmopsis</taxon>
    </lineage>
</organism>
<comment type="subcellular location">
    <subcellularLocation>
        <location evidence="1">Cell membrane</location>
        <topology evidence="1">Lipid-anchor</topology>
    </subcellularLocation>
</comment>
<dbReference type="PROSITE" id="PS51257">
    <property type="entry name" value="PROKAR_LIPOPROTEIN"/>
    <property type="match status" value="1"/>
</dbReference>
<evidence type="ECO:0000256" key="8">
    <source>
        <dbReference type="SAM" id="SignalP"/>
    </source>
</evidence>
<protein>
    <submittedName>
        <fullName evidence="9">Variable surface lipoprotein</fullName>
    </submittedName>
</protein>
<dbReference type="SUPFAM" id="SSF53850">
    <property type="entry name" value="Periplasmic binding protein-like II"/>
    <property type="match status" value="1"/>
</dbReference>
<dbReference type="InterPro" id="IPR050490">
    <property type="entry name" value="Bact_solute-bd_prot1"/>
</dbReference>
<dbReference type="PANTHER" id="PTHR43649">
    <property type="entry name" value="ARABINOSE-BINDING PROTEIN-RELATED"/>
    <property type="match status" value="1"/>
</dbReference>
<evidence type="ECO:0000256" key="1">
    <source>
        <dbReference type="ARBA" id="ARBA00004193"/>
    </source>
</evidence>
<name>A0AAN1B3A3_MYCSY</name>
<sequence length="517" mass="56080">MKLSKKFLLIGSALSAAAVPVIAISCGGQSENEQDKKVKALVAKMEADAKAAALKTTLEGYSKDLMIILSNKAEAKEGSELLIKAFNQFYGTNLSIVQVGGSENYQTTLKNRFAAGPGQILLVGAESQSAFGDINSNLVNTDAKTFLNITDTSKTFDDIVLGDKHFMPQSREAYGVIYNKKNFADAKITVFEGKSFSASPKTGLNLTKPEKYDGTVKMGDYLYVFAADLTVDGYKVIKAQLAEKLPTKQVFYSTIKAGKSDIWPITNHLLQAAIVSANLGTKGVGSPEYTELVAKMKDKTKTAEWLNEAVAKSLKDALDVYGYSDPKNSDQNKVVNSSSLIALGTVSMVQNGTWALSQISDTLEGEVKDLVGFLPVPTPNKTTGKLPLFAGASQRWAATTLANDEAKKKTTQLFLRFIYQTNSGVTNLGNLLGSLSPYSVSDLGEIKSNNELFDSVFNYGDESVDSWIQAHLVKNFNNDSEELVTLFNQGLPGTDAEVAKKLQDIYNRLLDQFADRS</sequence>
<dbReference type="RefSeq" id="WP_109536949.1">
    <property type="nucleotide sequence ID" value="NZ_CP012624.1"/>
</dbReference>
<keyword evidence="2" id="KW-1003">Cell membrane</keyword>
<keyword evidence="5" id="KW-0472">Membrane</keyword>